<dbReference type="CDD" id="cd11579">
    <property type="entry name" value="Glyco_tran_WbsX"/>
    <property type="match status" value="1"/>
</dbReference>
<organism evidence="1 2">
    <name type="scientific">Chryseobacterium hagamense</name>
    <dbReference type="NCBI Taxonomy" id="395935"/>
    <lineage>
        <taxon>Bacteria</taxon>
        <taxon>Pseudomonadati</taxon>
        <taxon>Bacteroidota</taxon>
        <taxon>Flavobacteriia</taxon>
        <taxon>Flavobacteriales</taxon>
        <taxon>Weeksellaceae</taxon>
        <taxon>Chryseobacterium group</taxon>
        <taxon>Chryseobacterium</taxon>
    </lineage>
</organism>
<evidence type="ECO:0008006" key="3">
    <source>
        <dbReference type="Google" id="ProtNLM"/>
    </source>
</evidence>
<evidence type="ECO:0000313" key="1">
    <source>
        <dbReference type="EMBL" id="GEN76165.1"/>
    </source>
</evidence>
<reference evidence="1 2" key="1">
    <citation type="submission" date="2019-07" db="EMBL/GenBank/DDBJ databases">
        <title>Whole genome shotgun sequence of Chryseobacterium hagamense NBRC 105253.</title>
        <authorList>
            <person name="Hosoyama A."/>
            <person name="Uohara A."/>
            <person name="Ohji S."/>
            <person name="Ichikawa N."/>
        </authorList>
    </citation>
    <scope>NUCLEOTIDE SEQUENCE [LARGE SCALE GENOMIC DNA]</scope>
    <source>
        <strain evidence="1 2">NBRC 105253</strain>
    </source>
</reference>
<gene>
    <name evidence="1" type="ORF">CHA01nite_19050</name>
</gene>
<dbReference type="InterPro" id="IPR032719">
    <property type="entry name" value="WbsX"/>
</dbReference>
<dbReference type="PANTHER" id="PTHR41244">
    <property type="entry name" value="RHAMNAN SYNTHESIS F"/>
    <property type="match status" value="1"/>
</dbReference>
<dbReference type="Proteomes" id="UP000321863">
    <property type="component" value="Unassembled WGS sequence"/>
</dbReference>
<dbReference type="PANTHER" id="PTHR41244:SF1">
    <property type="entry name" value="GLYCOSYLTRANSFERASE"/>
    <property type="match status" value="1"/>
</dbReference>
<protein>
    <recommendedName>
        <fullName evidence="3">Lipopolysaccharide biosynthesis protein</fullName>
    </recommendedName>
</protein>
<keyword evidence="2" id="KW-1185">Reference proteome</keyword>
<dbReference type="Pfam" id="PF14307">
    <property type="entry name" value="Glyco_tran_WbsX"/>
    <property type="match status" value="1"/>
</dbReference>
<dbReference type="OrthoDB" id="9816424at2"/>
<dbReference type="RefSeq" id="WP_146941094.1">
    <property type="nucleotide sequence ID" value="NZ_BJYJ01000008.1"/>
</dbReference>
<proteinExistence type="predicted"/>
<evidence type="ECO:0000313" key="2">
    <source>
        <dbReference type="Proteomes" id="UP000321863"/>
    </source>
</evidence>
<name>A0A511YLT3_9FLAO</name>
<comment type="caution">
    <text evidence="1">The sequence shown here is derived from an EMBL/GenBank/DDBJ whole genome shotgun (WGS) entry which is preliminary data.</text>
</comment>
<accession>A0A511YLT3</accession>
<dbReference type="AlphaFoldDB" id="A0A511YLT3"/>
<sequence>MARFIAFYLPQYHPIKENNEWWGEGFTEWENVAKARPLFKNHYQPNIPADLGFYDLRLEETRIEQAKLAKEHGIEGFCYWHYWFGNGKRLLEKPFEEVLKSKKPDFPFCLAWANHSWERKTWDSKGTSEVLIEQKYLGEEDYKMHFESLLTAFKDERYLKVNGNIIFFIFNPLGSEEIVQFMNVWRRLAKENGLNGFHFIAKDADSRNYKKLMDLGFDATYNDDVFNIHHHKSTYQKIYYWFFREIIKRPTVFLYKDAVDYMVSDTCKNNNIIPVVAPNWDHSPRSAGKGIILHDSRPEYFRKVIRRALDVVVKKPKDEKLIIVKSWNEWGEGNYMEPDRRYGKENLKVLNDELRKNNSSK</sequence>
<dbReference type="EMBL" id="BJYJ01000008">
    <property type="protein sequence ID" value="GEN76165.1"/>
    <property type="molecule type" value="Genomic_DNA"/>
</dbReference>
<dbReference type="Gene3D" id="3.20.20.80">
    <property type="entry name" value="Glycosidases"/>
    <property type="match status" value="1"/>
</dbReference>